<dbReference type="SUPFAM" id="SSF54518">
    <property type="entry name" value="Tubby C-terminal domain-like"/>
    <property type="match status" value="1"/>
</dbReference>
<gene>
    <name evidence="3" type="ORF">B9479_006986</name>
</gene>
<dbReference type="PANTHER" id="PTHR31087">
    <property type="match status" value="1"/>
</dbReference>
<evidence type="ECO:0000256" key="1">
    <source>
        <dbReference type="ARBA" id="ARBA00005437"/>
    </source>
</evidence>
<protein>
    <recommendedName>
        <fullName evidence="5">Tubby C-terminal domain-containing protein</fullName>
    </recommendedName>
</protein>
<accession>A0A5D3AQF3</accession>
<dbReference type="InterPro" id="IPR007612">
    <property type="entry name" value="LOR"/>
</dbReference>
<evidence type="ECO:0008006" key="5">
    <source>
        <dbReference type="Google" id="ProtNLM"/>
    </source>
</evidence>
<dbReference type="AlphaFoldDB" id="A0A5D3AQF3"/>
<reference evidence="3 4" key="1">
    <citation type="submission" date="2017-05" db="EMBL/GenBank/DDBJ databases">
        <title>The Genome Sequence of Tsuchiyaea wingfieldii DSM 27421.</title>
        <authorList>
            <person name="Cuomo C."/>
            <person name="Passer A."/>
            <person name="Billmyre B."/>
            <person name="Heitman J."/>
        </authorList>
    </citation>
    <scope>NUCLEOTIDE SEQUENCE [LARGE SCALE GENOMIC DNA]</scope>
    <source>
        <strain evidence="3 4">DSM 27421</strain>
    </source>
</reference>
<evidence type="ECO:0000313" key="3">
    <source>
        <dbReference type="EMBL" id="TYJ52411.1"/>
    </source>
</evidence>
<dbReference type="InterPro" id="IPR025659">
    <property type="entry name" value="Tubby-like_C"/>
</dbReference>
<comment type="caution">
    <text evidence="3">The sequence shown here is derived from an EMBL/GenBank/DDBJ whole genome shotgun (WGS) entry which is preliminary data.</text>
</comment>
<comment type="similarity">
    <text evidence="1">Belongs to the LOR family.</text>
</comment>
<dbReference type="InterPro" id="IPR038595">
    <property type="entry name" value="LOR_sf"/>
</dbReference>
<name>A0A5D3AQF3_9TREE</name>
<dbReference type="PANTHER" id="PTHR31087:SF161">
    <property type="entry name" value="TUBBY C 2 FAMILY PROTEIN"/>
    <property type="match status" value="1"/>
</dbReference>
<keyword evidence="4" id="KW-1185">Reference proteome</keyword>
<proteinExistence type="inferred from homology"/>
<dbReference type="EMBL" id="NIDF01000136">
    <property type="protein sequence ID" value="TYJ52411.1"/>
    <property type="molecule type" value="Genomic_DNA"/>
</dbReference>
<evidence type="ECO:0000313" key="4">
    <source>
        <dbReference type="Proteomes" id="UP000322245"/>
    </source>
</evidence>
<feature type="region of interest" description="Disordered" evidence="2">
    <location>
        <begin position="1"/>
        <end position="24"/>
    </location>
</feature>
<dbReference type="Pfam" id="PF04525">
    <property type="entry name" value="LOR"/>
    <property type="match status" value="1"/>
</dbReference>
<dbReference type="Proteomes" id="UP000322245">
    <property type="component" value="Unassembled WGS sequence"/>
</dbReference>
<sequence length="217" mass="23163">MSTNGQPQAQGTTPTPTLQPHHPPLGLYEAYIAKREITLTVQGKIASSKGDFAVVDDEGLVVFLSHDDPDPIVKGAKHIADINGHPLLTIAKDKSLLHKRYIVTNVKGEEIIKVGHNHKSVKTSISAHFTNTSDSIAHELRVKGNWTSKAFDIIALDNSGSGSGAAVVARVDRGVMQSWGQHYSVTIAQGVDIALVTAIVICLASSFVEEEVAVTEA</sequence>
<organism evidence="3 4">
    <name type="scientific">Cryptococcus floricola</name>
    <dbReference type="NCBI Taxonomy" id="2591691"/>
    <lineage>
        <taxon>Eukaryota</taxon>
        <taxon>Fungi</taxon>
        <taxon>Dikarya</taxon>
        <taxon>Basidiomycota</taxon>
        <taxon>Agaricomycotina</taxon>
        <taxon>Tremellomycetes</taxon>
        <taxon>Tremellales</taxon>
        <taxon>Cryptococcaceae</taxon>
        <taxon>Cryptococcus</taxon>
    </lineage>
</organism>
<evidence type="ECO:0000256" key="2">
    <source>
        <dbReference type="SAM" id="MobiDB-lite"/>
    </source>
</evidence>
<dbReference type="Gene3D" id="2.40.160.200">
    <property type="entry name" value="LURP1-related"/>
    <property type="match status" value="1"/>
</dbReference>